<accession>A0A4R8RYA4</accession>
<feature type="coiled-coil region" evidence="1">
    <location>
        <begin position="27"/>
        <end position="133"/>
    </location>
</feature>
<evidence type="ECO:0000313" key="3">
    <source>
        <dbReference type="EMBL" id="TDZ74782.1"/>
    </source>
</evidence>
<gene>
    <name evidence="3" type="ORF">CTRI78_v000354</name>
</gene>
<evidence type="ECO:0000313" key="4">
    <source>
        <dbReference type="Proteomes" id="UP000295703"/>
    </source>
</evidence>
<keyword evidence="4" id="KW-1185">Reference proteome</keyword>
<sequence>MSSPVNNPNAGSPSSSTVMAEPERNIIVQLQARIAELETQHRQDLRALINAYEADITTLELAVQNLSAAAVAQEVQHLRDMREVDELQIAQLQDRVAALQHLEDMRDVDELQILQLQARVDELEAGRDDEQQLADLKSENRVKSQILQLLYELHAQKAGEQGDGGADDVAAGQTTPFSPLSMTSLDEDVIRGIEGLDADKDSGYFGSDGGDELDDMA</sequence>
<name>A0A4R8RYA4_COLTR</name>
<feature type="region of interest" description="Disordered" evidence="2">
    <location>
        <begin position="158"/>
        <end position="184"/>
    </location>
</feature>
<feature type="compositionally biased region" description="Polar residues" evidence="2">
    <location>
        <begin position="174"/>
        <end position="184"/>
    </location>
</feature>
<proteinExistence type="predicted"/>
<organism evidence="3 4">
    <name type="scientific">Colletotrichum trifolii</name>
    <dbReference type="NCBI Taxonomy" id="5466"/>
    <lineage>
        <taxon>Eukaryota</taxon>
        <taxon>Fungi</taxon>
        <taxon>Dikarya</taxon>
        <taxon>Ascomycota</taxon>
        <taxon>Pezizomycotina</taxon>
        <taxon>Sordariomycetes</taxon>
        <taxon>Hypocreomycetidae</taxon>
        <taxon>Glomerellales</taxon>
        <taxon>Glomerellaceae</taxon>
        <taxon>Colletotrichum</taxon>
        <taxon>Colletotrichum orbiculare species complex</taxon>
    </lineage>
</organism>
<protein>
    <submittedName>
        <fullName evidence="3">Uncharacterized protein</fullName>
    </submittedName>
</protein>
<feature type="region of interest" description="Disordered" evidence="2">
    <location>
        <begin position="1"/>
        <end position="22"/>
    </location>
</feature>
<dbReference type="AlphaFoldDB" id="A0A4R8RYA4"/>
<reference evidence="3 4" key="1">
    <citation type="submission" date="2018-12" db="EMBL/GenBank/DDBJ databases">
        <title>Genome sequence and assembly of Colletotrichum trifolii.</title>
        <authorList>
            <person name="Gan P."/>
            <person name="Shirasu K."/>
        </authorList>
    </citation>
    <scope>NUCLEOTIDE SEQUENCE [LARGE SCALE GENOMIC DNA]</scope>
    <source>
        <strain evidence="3 4">543-2</strain>
    </source>
</reference>
<evidence type="ECO:0000256" key="2">
    <source>
        <dbReference type="SAM" id="MobiDB-lite"/>
    </source>
</evidence>
<dbReference type="Proteomes" id="UP000295703">
    <property type="component" value="Unassembled WGS sequence"/>
</dbReference>
<feature type="compositionally biased region" description="Polar residues" evidence="2">
    <location>
        <begin position="1"/>
        <end position="18"/>
    </location>
</feature>
<dbReference type="EMBL" id="RYZW01000002">
    <property type="protein sequence ID" value="TDZ74782.1"/>
    <property type="molecule type" value="Genomic_DNA"/>
</dbReference>
<feature type="region of interest" description="Disordered" evidence="2">
    <location>
        <begin position="197"/>
        <end position="217"/>
    </location>
</feature>
<keyword evidence="1" id="KW-0175">Coiled coil</keyword>
<evidence type="ECO:0000256" key="1">
    <source>
        <dbReference type="SAM" id="Coils"/>
    </source>
</evidence>
<comment type="caution">
    <text evidence="3">The sequence shown here is derived from an EMBL/GenBank/DDBJ whole genome shotgun (WGS) entry which is preliminary data.</text>
</comment>